<feature type="compositionally biased region" description="Basic and acidic residues" evidence="2">
    <location>
        <begin position="344"/>
        <end position="357"/>
    </location>
</feature>
<feature type="compositionally biased region" description="Basic and acidic residues" evidence="2">
    <location>
        <begin position="276"/>
        <end position="311"/>
    </location>
</feature>
<feature type="domain" description="Vps72/YL1 C-terminal" evidence="3">
    <location>
        <begin position="637"/>
        <end position="666"/>
    </location>
</feature>
<dbReference type="GeneID" id="37080267"/>
<feature type="compositionally biased region" description="Basic and acidic residues" evidence="2">
    <location>
        <begin position="172"/>
        <end position="182"/>
    </location>
</feature>
<dbReference type="STRING" id="1450539.A0A319A747"/>
<dbReference type="InterPro" id="IPR046757">
    <property type="entry name" value="YL1_N"/>
</dbReference>
<organism evidence="4 5">
    <name type="scientific">Aspergillus saccharolyticus JOP 1030-1</name>
    <dbReference type="NCBI Taxonomy" id="1450539"/>
    <lineage>
        <taxon>Eukaryota</taxon>
        <taxon>Fungi</taxon>
        <taxon>Dikarya</taxon>
        <taxon>Ascomycota</taxon>
        <taxon>Pezizomycotina</taxon>
        <taxon>Eurotiomycetes</taxon>
        <taxon>Eurotiomycetidae</taxon>
        <taxon>Eurotiales</taxon>
        <taxon>Aspergillaceae</taxon>
        <taxon>Aspergillus</taxon>
        <taxon>Aspergillus subgen. Circumdati</taxon>
    </lineage>
</organism>
<reference evidence="4 5" key="1">
    <citation type="submission" date="2016-12" db="EMBL/GenBank/DDBJ databases">
        <title>The genomes of Aspergillus section Nigri reveals drivers in fungal speciation.</title>
        <authorList>
            <consortium name="DOE Joint Genome Institute"/>
            <person name="Vesth T.C."/>
            <person name="Nybo J."/>
            <person name="Theobald S."/>
            <person name="Brandl J."/>
            <person name="Frisvad J.C."/>
            <person name="Nielsen K.F."/>
            <person name="Lyhne E.K."/>
            <person name="Kogle M.E."/>
            <person name="Kuo A."/>
            <person name="Riley R."/>
            <person name="Clum A."/>
            <person name="Nolan M."/>
            <person name="Lipzen A."/>
            <person name="Salamov A."/>
            <person name="Henrissat B."/>
            <person name="Wiebenga A."/>
            <person name="De Vries R.P."/>
            <person name="Grigoriev I.V."/>
            <person name="Mortensen U.H."/>
            <person name="Andersen M.R."/>
            <person name="Baker S.E."/>
        </authorList>
    </citation>
    <scope>NUCLEOTIDE SEQUENCE [LARGE SCALE GENOMIC DNA]</scope>
    <source>
        <strain evidence="4 5">JOP 1030-1</strain>
    </source>
</reference>
<evidence type="ECO:0000313" key="5">
    <source>
        <dbReference type="Proteomes" id="UP000248349"/>
    </source>
</evidence>
<feature type="compositionally biased region" description="Basic and acidic residues" evidence="2">
    <location>
        <begin position="513"/>
        <end position="523"/>
    </location>
</feature>
<feature type="compositionally biased region" description="Pro residues" evidence="2">
    <location>
        <begin position="750"/>
        <end position="760"/>
    </location>
</feature>
<dbReference type="OrthoDB" id="3942062at2759"/>
<evidence type="ECO:0000256" key="1">
    <source>
        <dbReference type="ARBA" id="ARBA00006832"/>
    </source>
</evidence>
<feature type="region of interest" description="Disordered" evidence="2">
    <location>
        <begin position="128"/>
        <end position="182"/>
    </location>
</feature>
<feature type="region of interest" description="Disordered" evidence="2">
    <location>
        <begin position="1"/>
        <end position="22"/>
    </location>
</feature>
<name>A0A319A747_9EURO</name>
<feature type="compositionally biased region" description="Low complexity" evidence="2">
    <location>
        <begin position="761"/>
        <end position="797"/>
    </location>
</feature>
<feature type="compositionally biased region" description="Basic and acidic residues" evidence="2">
    <location>
        <begin position="425"/>
        <end position="435"/>
    </location>
</feature>
<dbReference type="PANTHER" id="PTHR13275:SF4">
    <property type="entry name" value="VACUOLAR PROTEIN SORTING-ASSOCIATED PROTEIN 72 HOMOLOG"/>
    <property type="match status" value="1"/>
</dbReference>
<gene>
    <name evidence="4" type="ORF">BP01DRAFT_414093</name>
</gene>
<dbReference type="GO" id="GO:0005634">
    <property type="term" value="C:nucleus"/>
    <property type="evidence" value="ECO:0007669"/>
    <property type="project" value="TreeGrafter"/>
</dbReference>
<dbReference type="AlphaFoldDB" id="A0A319A747"/>
<dbReference type="PANTHER" id="PTHR13275">
    <property type="entry name" value="YL-1 PROTEIN TRANSCRIPTION FACTOR-LIKE 1"/>
    <property type="match status" value="1"/>
</dbReference>
<feature type="compositionally biased region" description="Basic and acidic residues" evidence="2">
    <location>
        <begin position="481"/>
        <end position="493"/>
    </location>
</feature>
<proteinExistence type="inferred from homology"/>
<evidence type="ECO:0000259" key="3">
    <source>
        <dbReference type="SMART" id="SM00993"/>
    </source>
</evidence>
<dbReference type="Proteomes" id="UP000248349">
    <property type="component" value="Unassembled WGS sequence"/>
</dbReference>
<keyword evidence="5" id="KW-1185">Reference proteome</keyword>
<feature type="compositionally biased region" description="Polar residues" evidence="2">
    <location>
        <begin position="465"/>
        <end position="480"/>
    </location>
</feature>
<feature type="compositionally biased region" description="Low complexity" evidence="2">
    <location>
        <begin position="545"/>
        <end position="560"/>
    </location>
</feature>
<evidence type="ECO:0000313" key="4">
    <source>
        <dbReference type="EMBL" id="PYH47778.1"/>
    </source>
</evidence>
<feature type="compositionally biased region" description="Acidic residues" evidence="2">
    <location>
        <begin position="57"/>
        <end position="85"/>
    </location>
</feature>
<evidence type="ECO:0000256" key="2">
    <source>
        <dbReference type="SAM" id="MobiDB-lite"/>
    </source>
</evidence>
<feature type="region of interest" description="Disordered" evidence="2">
    <location>
        <begin position="271"/>
        <end position="596"/>
    </location>
</feature>
<dbReference type="SMART" id="SM00993">
    <property type="entry name" value="YL1_C"/>
    <property type="match status" value="1"/>
</dbReference>
<feature type="compositionally biased region" description="Basic and acidic residues" evidence="2">
    <location>
        <begin position="203"/>
        <end position="240"/>
    </location>
</feature>
<dbReference type="InterPro" id="IPR013272">
    <property type="entry name" value="Vps72/YL1_C"/>
</dbReference>
<accession>A0A319A747</accession>
<dbReference type="RefSeq" id="XP_025433760.1">
    <property type="nucleotide sequence ID" value="XM_025579038.1"/>
</dbReference>
<dbReference type="Pfam" id="PF08265">
    <property type="entry name" value="YL1_C"/>
    <property type="match status" value="1"/>
</dbReference>
<protein>
    <submittedName>
        <fullName evidence="4">YL1-domain-containing protein</fullName>
    </submittedName>
</protein>
<feature type="compositionally biased region" description="Low complexity" evidence="2">
    <location>
        <begin position="380"/>
        <end position="412"/>
    </location>
</feature>
<feature type="compositionally biased region" description="Basic and acidic residues" evidence="2">
    <location>
        <begin position="100"/>
        <end position="116"/>
    </location>
</feature>
<feature type="region of interest" description="Disordered" evidence="2">
    <location>
        <begin position="700"/>
        <end position="797"/>
    </location>
</feature>
<comment type="similarity">
    <text evidence="1">Belongs to the VPS72/YL1 family.</text>
</comment>
<dbReference type="Pfam" id="PF05764">
    <property type="entry name" value="YL1"/>
    <property type="match status" value="1"/>
</dbReference>
<feature type="compositionally biased region" description="Polar residues" evidence="2">
    <location>
        <begin position="159"/>
        <end position="171"/>
    </location>
</feature>
<sequence>MTDVHENTPSAEEDLPVESLIQGRAKRSTAGLHMSALLDAAADDDLALLFEEVEDDNEFAVDAEELGGEEDDMRFDSSSDDDDDQGPSAKDDDFEGEQQLQKEERADKKKKRAREDLRYKIAAKRVKIDPTAVSAVPAPRPKKKSERVSWIPTPEEGPTRSSSRRQTMQNKELTHARLKDSEEKRIRLIATMEEAAKRKAQFKPKEMTQAERLAEAERVERHNSKSLNRWEEMEKRKAEERKAKIEALQNRRLEGPVMSYWSGIATWTDGRLTRIGKVEITAKPEKEEPQRKKSKKSDKEGKNATELKPTEDGAAAGPATSEKAPPATDQPESSKDPVAPGEEAAAKEHPEPSKTEPTDSQPLKEGNAPSESRTTNADGEASPCALESASASAPASAEAPAAAPEQTSPTTAIEASNTENVPKPHPVDIEMKDAEADTQVSDKPPQGGEVEVAQPAVDAKEPEATTASVAGASQSSPQASKDQDLAAKHEGQHELNLPETQPKSTETTQHTQENPRDATKEPVSEPLAAAGQVSETVAASEELSPTAVPAAAEAPSQADPQNIPVPTLSEKETLEVHASQPHVATQAEVPQPPPVIEHTGRNLTILENFDDKTAQSREFSIYFNAKKPPRLTKISSSLCVITSLPSRYRDPDTSLPFANAYAYHEIRNAVSQKFSWSPMLGCYVGPAGVAARGVPARFLGGPEAKEETTKSAPTAGDKTNEDSPATKADGEVKTPAAGEASTTSKTSTPDPGPAAAPTPTPVASTSIPVASTPAPVASTPAPVASTPAPVASTPAPVVSIPAAVAATDPMEIDQ</sequence>
<dbReference type="EMBL" id="KZ821223">
    <property type="protein sequence ID" value="PYH47778.1"/>
    <property type="molecule type" value="Genomic_DNA"/>
</dbReference>
<feature type="region of interest" description="Disordered" evidence="2">
    <location>
        <begin position="199"/>
        <end position="240"/>
    </location>
</feature>
<feature type="compositionally biased region" description="Polar residues" evidence="2">
    <location>
        <begin position="498"/>
        <end position="512"/>
    </location>
</feature>
<feature type="region of interest" description="Disordered" evidence="2">
    <location>
        <begin position="57"/>
        <end position="116"/>
    </location>
</feature>